<reference evidence="1 2" key="1">
    <citation type="journal article" date="2019" name="Sci. Rep.">
        <title>Orb-weaving spider Araneus ventricosus genome elucidates the spidroin gene catalogue.</title>
        <authorList>
            <person name="Kono N."/>
            <person name="Nakamura H."/>
            <person name="Ohtoshi R."/>
            <person name="Moran D.A.P."/>
            <person name="Shinohara A."/>
            <person name="Yoshida Y."/>
            <person name="Fujiwara M."/>
            <person name="Mori M."/>
            <person name="Tomita M."/>
            <person name="Arakawa K."/>
        </authorList>
    </citation>
    <scope>NUCLEOTIDE SEQUENCE [LARGE SCALE GENOMIC DNA]</scope>
</reference>
<evidence type="ECO:0000313" key="1">
    <source>
        <dbReference type="EMBL" id="GBL82026.1"/>
    </source>
</evidence>
<proteinExistence type="predicted"/>
<comment type="caution">
    <text evidence="1">The sequence shown here is derived from an EMBL/GenBank/DDBJ whole genome shotgun (WGS) entry which is preliminary data.</text>
</comment>
<keyword evidence="2" id="KW-1185">Reference proteome</keyword>
<gene>
    <name evidence="1" type="ORF">AVEN_50598_1</name>
</gene>
<dbReference type="Proteomes" id="UP000499080">
    <property type="component" value="Unassembled WGS sequence"/>
</dbReference>
<organism evidence="1 2">
    <name type="scientific">Araneus ventricosus</name>
    <name type="common">Orbweaver spider</name>
    <name type="synonym">Epeira ventricosa</name>
    <dbReference type="NCBI Taxonomy" id="182803"/>
    <lineage>
        <taxon>Eukaryota</taxon>
        <taxon>Metazoa</taxon>
        <taxon>Ecdysozoa</taxon>
        <taxon>Arthropoda</taxon>
        <taxon>Chelicerata</taxon>
        <taxon>Arachnida</taxon>
        <taxon>Araneae</taxon>
        <taxon>Araneomorphae</taxon>
        <taxon>Entelegynae</taxon>
        <taxon>Araneoidea</taxon>
        <taxon>Araneidae</taxon>
        <taxon>Araneus</taxon>
    </lineage>
</organism>
<accession>A0A4Y2ASC2</accession>
<evidence type="ECO:0000313" key="2">
    <source>
        <dbReference type="Proteomes" id="UP000499080"/>
    </source>
</evidence>
<protein>
    <submittedName>
        <fullName evidence="1">Uncharacterized protein</fullName>
    </submittedName>
</protein>
<name>A0A4Y2ASC2_ARAVE</name>
<dbReference type="AlphaFoldDB" id="A0A4Y2ASC2"/>
<dbReference type="EMBL" id="BGPR01000027">
    <property type="protein sequence ID" value="GBL82026.1"/>
    <property type="molecule type" value="Genomic_DNA"/>
</dbReference>
<sequence>MVPFQKPLSYLEIWLHLQSMSSEEEIGKMVITIMKREFSRGWVELLATPKNKPTKTTRLGAFGSLRFSPRLGLDESSNSVGRQRRQPPEVRFWVFADAHH</sequence>